<dbReference type="EMBL" id="LC484193">
    <property type="protein sequence ID" value="BBK20469.1"/>
    <property type="molecule type" value="Genomic_DNA"/>
</dbReference>
<geneLocation type="plastid" evidence="9"/>
<evidence type="ECO:0000256" key="1">
    <source>
        <dbReference type="ARBA" id="ARBA00002932"/>
    </source>
</evidence>
<dbReference type="HAMAP" id="MF_01345_B">
    <property type="entry name" value="Ribosomal_uS17_B"/>
    <property type="match status" value="1"/>
</dbReference>
<dbReference type="Gene3D" id="2.40.50.140">
    <property type="entry name" value="Nucleic acid-binding proteins"/>
    <property type="match status" value="1"/>
</dbReference>
<gene>
    <name evidence="9" type="primary">rps17</name>
    <name evidence="9" type="ORF">CryM1634B_p037</name>
</gene>
<dbReference type="NCBIfam" id="TIGR03635">
    <property type="entry name" value="uS17_bact"/>
    <property type="match status" value="1"/>
</dbReference>
<dbReference type="GO" id="GO:0019843">
    <property type="term" value="F:rRNA binding"/>
    <property type="evidence" value="ECO:0007669"/>
    <property type="project" value="UniProtKB-KW"/>
</dbReference>
<accession>A0A679C9Z1</accession>
<comment type="function">
    <text evidence="1">One of the primary rRNA binding proteins, it binds specifically to the 5'-end of 16S ribosomal RNA.</text>
</comment>
<dbReference type="AlphaFoldDB" id="A0A679C9Z1"/>
<evidence type="ECO:0000256" key="6">
    <source>
        <dbReference type="ARBA" id="ARBA00023274"/>
    </source>
</evidence>
<evidence type="ECO:0000256" key="2">
    <source>
        <dbReference type="ARBA" id="ARBA00010254"/>
    </source>
</evidence>
<keyword evidence="9" id="KW-0934">Plastid</keyword>
<evidence type="ECO:0000256" key="8">
    <source>
        <dbReference type="RuleBase" id="RU003872"/>
    </source>
</evidence>
<keyword evidence="6 8" id="KW-0687">Ribonucleoprotein</keyword>
<keyword evidence="4" id="KW-0694">RNA-binding</keyword>
<dbReference type="SUPFAM" id="SSF50249">
    <property type="entry name" value="Nucleic acid-binding proteins"/>
    <property type="match status" value="1"/>
</dbReference>
<proteinExistence type="inferred from homology"/>
<dbReference type="NCBIfam" id="NF004123">
    <property type="entry name" value="PRK05610.1"/>
    <property type="match status" value="1"/>
</dbReference>
<dbReference type="InterPro" id="IPR000266">
    <property type="entry name" value="Ribosomal_uS17"/>
</dbReference>
<dbReference type="GO" id="GO:0022627">
    <property type="term" value="C:cytosolic small ribosomal subunit"/>
    <property type="evidence" value="ECO:0007669"/>
    <property type="project" value="TreeGrafter"/>
</dbReference>
<dbReference type="CDD" id="cd00364">
    <property type="entry name" value="Ribosomal_uS17"/>
    <property type="match status" value="1"/>
</dbReference>
<dbReference type="Pfam" id="PF00366">
    <property type="entry name" value="Ribosomal_S17"/>
    <property type="match status" value="1"/>
</dbReference>
<comment type="similarity">
    <text evidence="2 8">Belongs to the universal ribosomal protein uS17 family.</text>
</comment>
<dbReference type="InterPro" id="IPR012340">
    <property type="entry name" value="NA-bd_OB-fold"/>
</dbReference>
<keyword evidence="3" id="KW-0699">rRNA-binding</keyword>
<evidence type="ECO:0000256" key="5">
    <source>
        <dbReference type="ARBA" id="ARBA00022980"/>
    </source>
</evidence>
<evidence type="ECO:0000256" key="7">
    <source>
        <dbReference type="ARBA" id="ARBA00035251"/>
    </source>
</evidence>
<dbReference type="PRINTS" id="PR00973">
    <property type="entry name" value="RIBOSOMALS17"/>
</dbReference>
<dbReference type="PROSITE" id="PS00056">
    <property type="entry name" value="RIBOSOMAL_S17"/>
    <property type="match status" value="1"/>
</dbReference>
<dbReference type="InterPro" id="IPR019984">
    <property type="entry name" value="Ribosomal_uS17_bact/chlr"/>
</dbReference>
<protein>
    <recommendedName>
        <fullName evidence="7">Small ribosomal subunit protein uS17c</fullName>
    </recommendedName>
</protein>
<evidence type="ECO:0000313" key="9">
    <source>
        <dbReference type="EMBL" id="BBK20469.1"/>
    </source>
</evidence>
<dbReference type="PANTHER" id="PTHR10744:SF1">
    <property type="entry name" value="SMALL RIBOSOMAL SUBUNIT PROTEIN US17M"/>
    <property type="match status" value="1"/>
</dbReference>
<keyword evidence="5 8" id="KW-0689">Ribosomal protein</keyword>
<organism evidence="9">
    <name type="scientific">Cryptomonas sp. CCAC 1634B</name>
    <dbReference type="NCBI Taxonomy" id="2051848"/>
    <lineage>
        <taxon>Eukaryota</taxon>
        <taxon>Cryptophyceae</taxon>
        <taxon>Cryptomonadales</taxon>
        <taxon>Cryptomonadaceae</taxon>
        <taxon>Cryptomonas</taxon>
    </lineage>
</organism>
<dbReference type="GO" id="GO:0003735">
    <property type="term" value="F:structural constituent of ribosome"/>
    <property type="evidence" value="ECO:0007669"/>
    <property type="project" value="InterPro"/>
</dbReference>
<reference evidence="9" key="1">
    <citation type="journal article" date="2020" name="Genome Biol. Evol.">
        <title>Comparative plastid genomics of Cryptomonas species reveals fine-scale genomic responses to loss of photosynthesis.</title>
        <authorList>
            <person name="Tanifuji G."/>
            <person name="Kamikawa R."/>
            <person name="Moore C.E."/>
            <person name="Mills T."/>
            <person name="Onodera N.T."/>
            <person name="Kashiyama Y."/>
            <person name="Archibald J.M."/>
            <person name="Inagaki Y."/>
            <person name="Hashimoto T."/>
        </authorList>
    </citation>
    <scope>NUCLEOTIDE SEQUENCE</scope>
    <source>
        <strain evidence="9">CCAC 1634 B</strain>
    </source>
</reference>
<name>A0A679C9Z1_9CRYP</name>
<sequence length="90" mass="10438">MSTKERSGVVVSNKMQKTIIVSVQTRITHKRYGKIMTKTKRYKAHDEANESKLGDFVTILETKPLSKTKRWVLQSIHHFSSSMDHLHRGE</sequence>
<dbReference type="InterPro" id="IPR019979">
    <property type="entry name" value="Ribosomal_uS17_CS"/>
</dbReference>
<evidence type="ECO:0000256" key="3">
    <source>
        <dbReference type="ARBA" id="ARBA00022730"/>
    </source>
</evidence>
<dbReference type="PANTHER" id="PTHR10744">
    <property type="entry name" value="40S RIBOSOMAL PROTEIN S11 FAMILY MEMBER"/>
    <property type="match status" value="1"/>
</dbReference>
<dbReference type="GO" id="GO:0006412">
    <property type="term" value="P:translation"/>
    <property type="evidence" value="ECO:0007669"/>
    <property type="project" value="InterPro"/>
</dbReference>
<evidence type="ECO:0000256" key="4">
    <source>
        <dbReference type="ARBA" id="ARBA00022884"/>
    </source>
</evidence>